<evidence type="ECO:0000313" key="1">
    <source>
        <dbReference type="EMBL" id="KAI7992889.1"/>
    </source>
</evidence>
<sequence>MGVLGPKLKQASLLWLHGFRDACCLHRVLIYCFRSKQLAIRTGQCFLLNGLIFLGSIFILNSVVIPTLQWILPDQCPHSGSQELCSSGGILKLYSFLRLGLLQLFYVFWFYPLYVFSFILSSLWYSDIAKYGFLVIGKYGPTFTEMPIQPVLSSSSNATQMDKCTDIGGVVIGIDEQVYSVLLLSFSSWRYKWNFSGLSLDKRLDFFESNWIFFAGFGNPCVLAIFLFSPLVSYGVMAILFPLFVLTATGSDADKLITSQRTKWKGAEATSCDTRVMIGQMYASCY</sequence>
<reference evidence="1 2" key="1">
    <citation type="journal article" date="2022" name="Plant J.">
        <title>Chromosome-level genome of Camellia lanceoleosa provides a valuable resource for understanding genome evolution and self-incompatibility.</title>
        <authorList>
            <person name="Gong W."/>
            <person name="Xiao S."/>
            <person name="Wang L."/>
            <person name="Liao Z."/>
            <person name="Chang Y."/>
            <person name="Mo W."/>
            <person name="Hu G."/>
            <person name="Li W."/>
            <person name="Zhao G."/>
            <person name="Zhu H."/>
            <person name="Hu X."/>
            <person name="Ji K."/>
            <person name="Xiang X."/>
            <person name="Song Q."/>
            <person name="Yuan D."/>
            <person name="Jin S."/>
            <person name="Zhang L."/>
        </authorList>
    </citation>
    <scope>NUCLEOTIDE SEQUENCE [LARGE SCALE GENOMIC DNA]</scope>
    <source>
        <strain evidence="1">SQ_2022a</strain>
    </source>
</reference>
<proteinExistence type="predicted"/>
<gene>
    <name evidence="1" type="ORF">LOK49_LG12G00118</name>
</gene>
<comment type="caution">
    <text evidence="1">The sequence shown here is derived from an EMBL/GenBank/DDBJ whole genome shotgun (WGS) entry which is preliminary data.</text>
</comment>
<protein>
    <submittedName>
        <fullName evidence="1">Uncharacterized protein</fullName>
    </submittedName>
</protein>
<dbReference type="Proteomes" id="UP001060215">
    <property type="component" value="Chromosome 13"/>
</dbReference>
<name>A0ACC0FW12_9ERIC</name>
<accession>A0ACC0FW12</accession>
<dbReference type="EMBL" id="CM045770">
    <property type="protein sequence ID" value="KAI7992889.1"/>
    <property type="molecule type" value="Genomic_DNA"/>
</dbReference>
<organism evidence="1 2">
    <name type="scientific">Camellia lanceoleosa</name>
    <dbReference type="NCBI Taxonomy" id="1840588"/>
    <lineage>
        <taxon>Eukaryota</taxon>
        <taxon>Viridiplantae</taxon>
        <taxon>Streptophyta</taxon>
        <taxon>Embryophyta</taxon>
        <taxon>Tracheophyta</taxon>
        <taxon>Spermatophyta</taxon>
        <taxon>Magnoliopsida</taxon>
        <taxon>eudicotyledons</taxon>
        <taxon>Gunneridae</taxon>
        <taxon>Pentapetalae</taxon>
        <taxon>asterids</taxon>
        <taxon>Ericales</taxon>
        <taxon>Theaceae</taxon>
        <taxon>Camellia</taxon>
    </lineage>
</organism>
<keyword evidence="2" id="KW-1185">Reference proteome</keyword>
<evidence type="ECO:0000313" key="2">
    <source>
        <dbReference type="Proteomes" id="UP001060215"/>
    </source>
</evidence>